<dbReference type="PROSITE" id="PS00122">
    <property type="entry name" value="CARBOXYLESTERASE_B_1"/>
    <property type="match status" value="1"/>
</dbReference>
<dbReference type="EC" id="3.1.1.-" evidence="5"/>
<evidence type="ECO:0000256" key="1">
    <source>
        <dbReference type="ARBA" id="ARBA00005964"/>
    </source>
</evidence>
<feature type="domain" description="Carboxylesterase type B" evidence="6">
    <location>
        <begin position="3"/>
        <end position="523"/>
    </location>
</feature>
<reference evidence="7" key="1">
    <citation type="journal article" date="2018" name="Pest Manag. Sci.">
        <title>Identification of detoxification genes in imidacloprid-resistant Asian citrus psyllid (Hemiptera: Lividae) and their expression patterns under stress of eight insecticides.</title>
        <authorList>
            <person name="Tian F."/>
            <person name="Li C."/>
            <person name="Wang Z."/>
            <person name="Liu J."/>
            <person name="Zeng X."/>
        </authorList>
    </citation>
    <scope>NUCLEOTIDE SEQUENCE</scope>
</reference>
<dbReference type="InterPro" id="IPR019819">
    <property type="entry name" value="Carboxylesterase_B_CS"/>
</dbReference>
<comment type="similarity">
    <text evidence="1 5">Belongs to the type-B carboxylesterase/lipase family.</text>
</comment>
<dbReference type="AlphaFoldDB" id="A0A482LN41"/>
<name>A0A482LN41_DIACI</name>
<dbReference type="InterPro" id="IPR019826">
    <property type="entry name" value="Carboxylesterase_B_AS"/>
</dbReference>
<accession>A0A482LN41</accession>
<dbReference type="Gene3D" id="3.40.50.1820">
    <property type="entry name" value="alpha/beta hydrolase"/>
    <property type="match status" value="1"/>
</dbReference>
<evidence type="ECO:0000256" key="4">
    <source>
        <dbReference type="ARBA" id="ARBA00023180"/>
    </source>
</evidence>
<gene>
    <name evidence="7" type="primary">EST-4</name>
</gene>
<organism evidence="7">
    <name type="scientific">Diaphorina citri</name>
    <name type="common">Asian citrus psyllid</name>
    <dbReference type="NCBI Taxonomy" id="121845"/>
    <lineage>
        <taxon>Eukaryota</taxon>
        <taxon>Metazoa</taxon>
        <taxon>Ecdysozoa</taxon>
        <taxon>Arthropoda</taxon>
        <taxon>Hexapoda</taxon>
        <taxon>Insecta</taxon>
        <taxon>Pterygota</taxon>
        <taxon>Neoptera</taxon>
        <taxon>Paraneoptera</taxon>
        <taxon>Hemiptera</taxon>
        <taxon>Sternorrhyncha</taxon>
        <taxon>Psylloidea</taxon>
        <taxon>Psyllidae</taxon>
        <taxon>Diaphorininae</taxon>
        <taxon>Diaphorina</taxon>
    </lineage>
</organism>
<evidence type="ECO:0000259" key="6">
    <source>
        <dbReference type="Pfam" id="PF00135"/>
    </source>
</evidence>
<evidence type="ECO:0000313" key="7">
    <source>
        <dbReference type="EMBL" id="QBQ34535.1"/>
    </source>
</evidence>
<dbReference type="SMR" id="A0A482LN41"/>
<dbReference type="PANTHER" id="PTHR43142:SF1">
    <property type="entry name" value="CARBOXYLIC ESTER HYDROLASE"/>
    <property type="match status" value="1"/>
</dbReference>
<dbReference type="PROSITE" id="PS00941">
    <property type="entry name" value="CARBOXYLESTERASE_B_2"/>
    <property type="match status" value="1"/>
</dbReference>
<keyword evidence="2" id="KW-0719">Serine esterase</keyword>
<dbReference type="Pfam" id="PF00135">
    <property type="entry name" value="COesterase"/>
    <property type="match status" value="1"/>
</dbReference>
<proteinExistence type="evidence at transcript level"/>
<keyword evidence="3 5" id="KW-0378">Hydrolase</keyword>
<evidence type="ECO:0000256" key="5">
    <source>
        <dbReference type="RuleBase" id="RU361235"/>
    </source>
</evidence>
<dbReference type="InterPro" id="IPR002018">
    <property type="entry name" value="CarbesteraseB"/>
</dbReference>
<dbReference type="EMBL" id="MH329274">
    <property type="protein sequence ID" value="QBQ34535.1"/>
    <property type="molecule type" value="mRNA"/>
</dbReference>
<evidence type="ECO:0000256" key="3">
    <source>
        <dbReference type="ARBA" id="ARBA00022801"/>
    </source>
</evidence>
<keyword evidence="4" id="KW-0325">Glycoprotein</keyword>
<sequence length="527" mass="59244">MSTKVISTSYGKLKGSLKTSKYDETKYFSFQGIPYAKPPVGNLRFKAPEDLEPWEGVRDALKEGNCGPQYDMGTKIYIGDEDCLYLNVYVPDVAQTTLLPVMVWIHGGGFAYGHGNADAYGPEFLMNKNVILVTVNYRLGILGFLNLETKDAAGNMGLKDQNAALKWVKKEIENFGGDSKNVTLFGESAGGASVHYHMLSPLSKGLFHKAILMSGSAMCNWGFTKNHLQRAFDLGKLLGCEAKTKEELLTFLMKASPKEFAGNQDKVINDVEHLTGTDQAFVPTVDGEFLTEEPLQSLRKGNVHDLPTIVGTVSHEGFLIYNSVAKWPWFVEKLNKELEAVSPYPIAPSKELSKSIRNVYFQGDETICFKKHNEQFVQLFSHTHFLVPMFMSLKYELNSPSRKAPIYCYRFAYDGNLGWFKKLMASSRKIDIPAGVSHVDELGYLLSNDLVDHKKLATEDDRKIVDKFTTLWSNFAKTGNPNPADHQVWSPIESYEQRNYLDIASPSSIVMKKNLDKDKIDFWVNKL</sequence>
<dbReference type="InterPro" id="IPR029058">
    <property type="entry name" value="AB_hydrolase_fold"/>
</dbReference>
<evidence type="ECO:0000256" key="2">
    <source>
        <dbReference type="ARBA" id="ARBA00022487"/>
    </source>
</evidence>
<dbReference type="SUPFAM" id="SSF53474">
    <property type="entry name" value="alpha/beta-Hydrolases"/>
    <property type="match status" value="1"/>
</dbReference>
<dbReference type="GO" id="GO:0052689">
    <property type="term" value="F:carboxylic ester hydrolase activity"/>
    <property type="evidence" value="ECO:0007669"/>
    <property type="project" value="UniProtKB-KW"/>
</dbReference>
<protein>
    <recommendedName>
        <fullName evidence="5">Carboxylic ester hydrolase</fullName>
        <ecNumber evidence="5">3.1.1.-</ecNumber>
    </recommendedName>
</protein>
<dbReference type="PANTHER" id="PTHR43142">
    <property type="entry name" value="CARBOXYLIC ESTER HYDROLASE"/>
    <property type="match status" value="1"/>
</dbReference>